<feature type="non-terminal residue" evidence="2">
    <location>
        <position position="74"/>
    </location>
</feature>
<sequence length="74" mass="8306">FSLRRSRSSNSARRSLIRDSSRRRTLLARPSSGFRSNIGRSRESRSLLTVPLPTVGSRLCCACPRRFPGDTPTE</sequence>
<evidence type="ECO:0000313" key="3">
    <source>
        <dbReference type="Proteomes" id="UP001295794"/>
    </source>
</evidence>
<name>A0AAD2K2B5_9AGAR</name>
<feature type="non-terminal residue" evidence="2">
    <location>
        <position position="1"/>
    </location>
</feature>
<evidence type="ECO:0000256" key="1">
    <source>
        <dbReference type="SAM" id="MobiDB-lite"/>
    </source>
</evidence>
<organism evidence="2 3">
    <name type="scientific">Mycena citricolor</name>
    <dbReference type="NCBI Taxonomy" id="2018698"/>
    <lineage>
        <taxon>Eukaryota</taxon>
        <taxon>Fungi</taxon>
        <taxon>Dikarya</taxon>
        <taxon>Basidiomycota</taxon>
        <taxon>Agaricomycotina</taxon>
        <taxon>Agaricomycetes</taxon>
        <taxon>Agaricomycetidae</taxon>
        <taxon>Agaricales</taxon>
        <taxon>Marasmiineae</taxon>
        <taxon>Mycenaceae</taxon>
        <taxon>Mycena</taxon>
    </lineage>
</organism>
<feature type="region of interest" description="Disordered" evidence="1">
    <location>
        <begin position="1"/>
        <end position="40"/>
    </location>
</feature>
<dbReference type="Proteomes" id="UP001295794">
    <property type="component" value="Unassembled WGS sequence"/>
</dbReference>
<reference evidence="2" key="1">
    <citation type="submission" date="2023-11" db="EMBL/GenBank/DDBJ databases">
        <authorList>
            <person name="De Vega J J."/>
            <person name="De Vega J J."/>
        </authorList>
    </citation>
    <scope>NUCLEOTIDE SEQUENCE</scope>
</reference>
<accession>A0AAD2K2B5</accession>
<comment type="caution">
    <text evidence="2">The sequence shown here is derived from an EMBL/GenBank/DDBJ whole genome shotgun (WGS) entry which is preliminary data.</text>
</comment>
<protein>
    <submittedName>
        <fullName evidence="2">Uncharacterized protein</fullName>
    </submittedName>
</protein>
<evidence type="ECO:0000313" key="2">
    <source>
        <dbReference type="EMBL" id="CAK5275034.1"/>
    </source>
</evidence>
<gene>
    <name evidence="2" type="ORF">MYCIT1_LOCUS22538</name>
</gene>
<dbReference type="EMBL" id="CAVNYO010000403">
    <property type="protein sequence ID" value="CAK5275034.1"/>
    <property type="molecule type" value="Genomic_DNA"/>
</dbReference>
<dbReference type="AlphaFoldDB" id="A0AAD2K2B5"/>
<proteinExistence type="predicted"/>
<keyword evidence="3" id="KW-1185">Reference proteome</keyword>